<sequence>MATMPNNTNHDTVIRGNAIRNPRIDAGRRGGAGGTIVLFMSASIFLSSIFAITATGAGARAVWVVALAFLALAFIDRMKPATPRRTAVVRVDNKPTPLYTEPPREQKWRAIANLSGGAIILGALVACILGFLFTIAFEFVGGLLRA</sequence>
<feature type="transmembrane region" description="Helical" evidence="1">
    <location>
        <begin position="114"/>
        <end position="137"/>
    </location>
</feature>
<dbReference type="AlphaFoldDB" id="A0A6J6V9E7"/>
<protein>
    <submittedName>
        <fullName evidence="3">Unannotated protein</fullName>
    </submittedName>
</protein>
<evidence type="ECO:0000313" key="3">
    <source>
        <dbReference type="EMBL" id="CAB4768922.1"/>
    </source>
</evidence>
<gene>
    <name evidence="3" type="ORF">UFOPK2870_01211</name>
    <name evidence="2" type="ORF">UFOPK4179_00962</name>
</gene>
<feature type="transmembrane region" description="Helical" evidence="1">
    <location>
        <begin position="57"/>
        <end position="75"/>
    </location>
</feature>
<keyword evidence="1" id="KW-0472">Membrane</keyword>
<evidence type="ECO:0000256" key="1">
    <source>
        <dbReference type="SAM" id="Phobius"/>
    </source>
</evidence>
<evidence type="ECO:0000313" key="2">
    <source>
        <dbReference type="EMBL" id="CAB4368165.1"/>
    </source>
</evidence>
<organism evidence="3">
    <name type="scientific">freshwater metagenome</name>
    <dbReference type="NCBI Taxonomy" id="449393"/>
    <lineage>
        <taxon>unclassified sequences</taxon>
        <taxon>metagenomes</taxon>
        <taxon>ecological metagenomes</taxon>
    </lineage>
</organism>
<accession>A0A6J6V9E7</accession>
<proteinExistence type="predicted"/>
<reference evidence="3" key="1">
    <citation type="submission" date="2020-05" db="EMBL/GenBank/DDBJ databases">
        <authorList>
            <person name="Chiriac C."/>
            <person name="Salcher M."/>
            <person name="Ghai R."/>
            <person name="Kavagutti S V."/>
        </authorList>
    </citation>
    <scope>NUCLEOTIDE SEQUENCE</scope>
</reference>
<keyword evidence="1" id="KW-1133">Transmembrane helix</keyword>
<name>A0A6J6V9E7_9ZZZZ</name>
<dbReference type="EMBL" id="CAEZZL010000123">
    <property type="protein sequence ID" value="CAB4768922.1"/>
    <property type="molecule type" value="Genomic_DNA"/>
</dbReference>
<keyword evidence="1" id="KW-0812">Transmembrane</keyword>
<feature type="transmembrane region" description="Helical" evidence="1">
    <location>
        <begin position="30"/>
        <end position="51"/>
    </location>
</feature>
<dbReference type="EMBL" id="CAETWZ010000094">
    <property type="protein sequence ID" value="CAB4368165.1"/>
    <property type="molecule type" value="Genomic_DNA"/>
</dbReference>